<dbReference type="EMBL" id="NZBU01000001">
    <property type="protein sequence ID" value="MAG21721.1"/>
    <property type="molecule type" value="Genomic_DNA"/>
</dbReference>
<sequence length="162" mass="18062">MQFLFTNDTEYEKEVLINVNYLGQLDVVVENVPSGSTKLLTYKISNIKPSEIKFAVTADNNSFIKVTVPENFHERDVLLVHQITADEWKRSLPGEGIIDKVASSFKHLLASPDAVAVATVLLIATAALIAIRLVFRKKSKGEKKVAINEKLLKAVKEIENKK</sequence>
<name>A0A2D6LZY4_9ARCH</name>
<keyword evidence="1" id="KW-0472">Membrane</keyword>
<feature type="transmembrane region" description="Helical" evidence="1">
    <location>
        <begin position="114"/>
        <end position="135"/>
    </location>
</feature>
<evidence type="ECO:0000256" key="1">
    <source>
        <dbReference type="SAM" id="Phobius"/>
    </source>
</evidence>
<organism evidence="2 3">
    <name type="scientific">Candidatus Iainarchaeum sp</name>
    <dbReference type="NCBI Taxonomy" id="3101447"/>
    <lineage>
        <taxon>Archaea</taxon>
        <taxon>Candidatus Iainarchaeota</taxon>
        <taxon>Candidatus Iainarchaeia</taxon>
        <taxon>Candidatus Iainarchaeales</taxon>
        <taxon>Candidatus Iainarchaeaceae</taxon>
        <taxon>Candidatus Iainarchaeum</taxon>
    </lineage>
</organism>
<keyword evidence="1" id="KW-0812">Transmembrane</keyword>
<reference evidence="3" key="1">
    <citation type="submission" date="2017-09" db="EMBL/GenBank/DDBJ databases">
        <title>The Reconstruction of 2,631 Draft Metagenome-Assembled Genomes from the Global Oceans.</title>
        <authorList>
            <person name="Tully B.J."/>
            <person name="Graham E.D."/>
            <person name="Heidelberg J.F."/>
        </authorList>
    </citation>
    <scope>NUCLEOTIDE SEQUENCE [LARGE SCALE GENOMIC DNA]</scope>
</reference>
<gene>
    <name evidence="2" type="ORF">CL943_00250</name>
</gene>
<evidence type="ECO:0000313" key="3">
    <source>
        <dbReference type="Proteomes" id="UP000226592"/>
    </source>
</evidence>
<dbReference type="AlphaFoldDB" id="A0A2D6LZY4"/>
<protein>
    <submittedName>
        <fullName evidence="2">Uncharacterized protein</fullName>
    </submittedName>
</protein>
<dbReference type="Proteomes" id="UP000226592">
    <property type="component" value="Unassembled WGS sequence"/>
</dbReference>
<evidence type="ECO:0000313" key="2">
    <source>
        <dbReference type="EMBL" id="MAG21721.1"/>
    </source>
</evidence>
<accession>A0A2D6LZY4</accession>
<proteinExistence type="predicted"/>
<comment type="caution">
    <text evidence="2">The sequence shown here is derived from an EMBL/GenBank/DDBJ whole genome shotgun (WGS) entry which is preliminary data.</text>
</comment>
<keyword evidence="1" id="KW-1133">Transmembrane helix</keyword>